<evidence type="ECO:0000313" key="1">
    <source>
        <dbReference type="EMBL" id="MBW7462436.1"/>
    </source>
</evidence>
<sequence>MSTSAFDKSPGPSLDKLMDAVLDSGTTLELLSALFTVIKPAQIRAIRDYMELAQPIVDQPTLLPLLHQLIDREDEIAWGQEAIAYLSSAA</sequence>
<name>A0ABS7CP93_9BACL</name>
<organism evidence="1 2">
    <name type="scientific">Paenibacillus sepulcri</name>
    <dbReference type="NCBI Taxonomy" id="359917"/>
    <lineage>
        <taxon>Bacteria</taxon>
        <taxon>Bacillati</taxon>
        <taxon>Bacillota</taxon>
        <taxon>Bacilli</taxon>
        <taxon>Bacillales</taxon>
        <taxon>Paenibacillaceae</taxon>
        <taxon>Paenibacillus</taxon>
    </lineage>
</organism>
<accession>A0ABS7CP93</accession>
<gene>
    <name evidence="1" type="ORF">K0U00_51140</name>
</gene>
<protein>
    <submittedName>
        <fullName evidence="1">Uncharacterized protein</fullName>
    </submittedName>
</protein>
<feature type="non-terminal residue" evidence="1">
    <location>
        <position position="90"/>
    </location>
</feature>
<dbReference type="Proteomes" id="UP001519887">
    <property type="component" value="Unassembled WGS sequence"/>
</dbReference>
<comment type="caution">
    <text evidence="1">The sequence shown here is derived from an EMBL/GenBank/DDBJ whole genome shotgun (WGS) entry which is preliminary data.</text>
</comment>
<proteinExistence type="predicted"/>
<evidence type="ECO:0000313" key="2">
    <source>
        <dbReference type="Proteomes" id="UP001519887"/>
    </source>
</evidence>
<reference evidence="1 2" key="1">
    <citation type="submission" date="2021-07" db="EMBL/GenBank/DDBJ databases">
        <title>Paenibacillus radiodurans sp. nov., isolated from the southeastern edge of Tengger Desert.</title>
        <authorList>
            <person name="Zhang G."/>
        </authorList>
    </citation>
    <scope>NUCLEOTIDE SEQUENCE [LARGE SCALE GENOMIC DNA]</scope>
    <source>
        <strain evidence="1 2">CCM 7311</strain>
    </source>
</reference>
<dbReference type="EMBL" id="JAHZIK010003938">
    <property type="protein sequence ID" value="MBW7462436.1"/>
    <property type="molecule type" value="Genomic_DNA"/>
</dbReference>
<keyword evidence="2" id="KW-1185">Reference proteome</keyword>